<dbReference type="EMBL" id="PEZP01000015">
    <property type="protein sequence ID" value="PIT98325.1"/>
    <property type="molecule type" value="Genomic_DNA"/>
</dbReference>
<reference evidence="4" key="1">
    <citation type="submission" date="2017-09" db="EMBL/GenBank/DDBJ databases">
        <title>Depth-based differentiation of microbial function through sediment-hosted aquifers and enrichment of novel symbionts in the deep terrestrial subsurface.</title>
        <authorList>
            <person name="Probst A.J."/>
            <person name="Ladd B."/>
            <person name="Jarett J.K."/>
            <person name="Geller-Mcgrath D.E."/>
            <person name="Sieber C.M.K."/>
            <person name="Emerson J.B."/>
            <person name="Anantharaman K."/>
            <person name="Thomas B.C."/>
            <person name="Malmstrom R."/>
            <person name="Stieglmeier M."/>
            <person name="Klingl A."/>
            <person name="Woyke T."/>
            <person name="Ryan C.M."/>
            <person name="Banfield J.F."/>
        </authorList>
    </citation>
    <scope>NUCLEOTIDE SEQUENCE [LARGE SCALE GENOMIC DNA]</scope>
</reference>
<dbReference type="AlphaFoldDB" id="A0A2M6WZZ4"/>
<proteinExistence type="predicted"/>
<keyword evidence="2" id="KW-0812">Transmembrane</keyword>
<keyword evidence="2" id="KW-1133">Transmembrane helix</keyword>
<evidence type="ECO:0000313" key="3">
    <source>
        <dbReference type="EMBL" id="PIT98325.1"/>
    </source>
</evidence>
<keyword evidence="2" id="KW-0472">Membrane</keyword>
<evidence type="ECO:0000256" key="2">
    <source>
        <dbReference type="SAM" id="Phobius"/>
    </source>
</evidence>
<sequence>MEKRFIVPLALFLALVTMGGIFYGIGRQASVLPARLAGGPTVTESPQPTVTPTPTPMAETDQAHAVTEDAPAMSADTPTLPASKEPSAPIVAGAQHVSPSAMSGGGGALLIASGTTLFLGITGLEAARWYAIKAKKNF</sequence>
<gene>
    <name evidence="3" type="ORF">COT71_01270</name>
</gene>
<evidence type="ECO:0000313" key="4">
    <source>
        <dbReference type="Proteomes" id="UP000230731"/>
    </source>
</evidence>
<dbReference type="Proteomes" id="UP000230731">
    <property type="component" value="Unassembled WGS sequence"/>
</dbReference>
<protein>
    <submittedName>
        <fullName evidence="3">Uncharacterized protein</fullName>
    </submittedName>
</protein>
<feature type="transmembrane region" description="Helical" evidence="2">
    <location>
        <begin position="6"/>
        <end position="25"/>
    </location>
</feature>
<name>A0A2M6WZZ4_9BACT</name>
<feature type="region of interest" description="Disordered" evidence="1">
    <location>
        <begin position="38"/>
        <end position="58"/>
    </location>
</feature>
<comment type="caution">
    <text evidence="3">The sequence shown here is derived from an EMBL/GenBank/DDBJ whole genome shotgun (WGS) entry which is preliminary data.</text>
</comment>
<organism evidence="3 4">
    <name type="scientific">Candidatus Andersenbacteria bacterium CG10_big_fil_rev_8_21_14_0_10_54_11</name>
    <dbReference type="NCBI Taxonomy" id="1974485"/>
    <lineage>
        <taxon>Bacteria</taxon>
        <taxon>Candidatus Anderseniibacteriota</taxon>
    </lineage>
</organism>
<evidence type="ECO:0000256" key="1">
    <source>
        <dbReference type="SAM" id="MobiDB-lite"/>
    </source>
</evidence>
<accession>A0A2M6WZZ4</accession>